<dbReference type="CDD" id="cd06575">
    <property type="entry name" value="PASTA_Pbp2x-like_2"/>
    <property type="match status" value="1"/>
</dbReference>
<sequence>MNKRSQVTGAIFLLLFFALVFRFYELQIADAAFYEQRAEAMYNTEKVLPAKRGTIYDRNGETLATETTAYTVVAILSPSVKTRVEDVAGTASALAPYLNMSETDIQNLLSLEGRYQVELRPGGWKVDRETMKQIEALELQGITFREESKRTYPNQNFASHVLGFLNNDEEPVMGLESFMDESLKGEHGKISFKRDAESNRLPNGLESIVQPQNGDHIYLTLDERIQLYVEQALDKAQEEYNPEKMTVVVSRPDTGEILAMASRPSFNPNQYRDITNYMNHAITSTFEPGSTFKIITLAAAIEEGLYNGNETYLSGVYKLPGGEVPDHQRQGWGYISFLEGVQKSSNVAFTILGYERMQKEVFYKYIYDFGFGELTGIDLPNEKRGFVKSPHNIPPLDLANMTFGQGVTVTAIQQIAAINAIANGGTLLKPYIIDRVVDAEEGNLIQQNQREVVEEQIISKETAKEVAQILETVITDGTGKNFYLDGYAVAGKTGTAQKVGDDGRYVRNKHIHNFIGFAPMDNPELSVYVLVDAPEVEHYSYGGFVVSEIFKHIMQNSLQYLSIKPQIEEVSIQANEGKKASKVEAYTGVSLMAAKQRAEEDGYKVIVIGNGTSVQQQLPAAGAASYPNETLYLITNDSGESTVPDMSGWTLRNVKDWASIVGVELSVLGRGYVVTQSQQADSIIRSGDTMSIVLEPKFSSDSDEFFEDELENTEGEGQEGSENDDTEQMTNDEEQNLIVE</sequence>
<evidence type="ECO:0000256" key="3">
    <source>
        <dbReference type="ARBA" id="ARBA00007171"/>
    </source>
</evidence>
<feature type="domain" description="PASTA" evidence="8">
    <location>
        <begin position="639"/>
        <end position="696"/>
    </location>
</feature>
<gene>
    <name evidence="9" type="ORF">J2S11_000501</name>
</gene>
<dbReference type="Proteomes" id="UP001235840">
    <property type="component" value="Unassembled WGS sequence"/>
</dbReference>
<dbReference type="EMBL" id="JAUSTY010000002">
    <property type="protein sequence ID" value="MDQ0164601.1"/>
    <property type="molecule type" value="Genomic_DNA"/>
</dbReference>
<name>A0ABT9VUD8_9BACI</name>
<dbReference type="PROSITE" id="PS51178">
    <property type="entry name" value="PASTA"/>
    <property type="match status" value="1"/>
</dbReference>
<evidence type="ECO:0000256" key="6">
    <source>
        <dbReference type="ARBA" id="ARBA00034000"/>
    </source>
</evidence>
<dbReference type="CDD" id="cd06576">
    <property type="entry name" value="PASTA_Pbp2x-like_1"/>
    <property type="match status" value="1"/>
</dbReference>
<dbReference type="Gene3D" id="3.40.710.10">
    <property type="entry name" value="DD-peptidase/beta-lactamase superfamily"/>
    <property type="match status" value="1"/>
</dbReference>
<dbReference type="PANTHER" id="PTHR30627">
    <property type="entry name" value="PEPTIDOGLYCAN D,D-TRANSPEPTIDASE"/>
    <property type="match status" value="1"/>
</dbReference>
<dbReference type="InterPro" id="IPR050515">
    <property type="entry name" value="Beta-lactam/transpept"/>
</dbReference>
<dbReference type="InterPro" id="IPR005543">
    <property type="entry name" value="PASTA_dom"/>
</dbReference>
<dbReference type="SMART" id="SM00740">
    <property type="entry name" value="PASTA"/>
    <property type="match status" value="2"/>
</dbReference>
<dbReference type="SUPFAM" id="SSF56519">
    <property type="entry name" value="Penicillin binding protein dimerisation domain"/>
    <property type="match status" value="1"/>
</dbReference>
<dbReference type="PANTHER" id="PTHR30627:SF26">
    <property type="entry name" value="PENICILLIN-BINDING PROTEIN 2B"/>
    <property type="match status" value="1"/>
</dbReference>
<dbReference type="InterPro" id="IPR012338">
    <property type="entry name" value="Beta-lactam/transpept-like"/>
</dbReference>
<keyword evidence="5" id="KW-0472">Membrane</keyword>
<dbReference type="Gene3D" id="3.90.1310.10">
    <property type="entry name" value="Penicillin-binding protein 2a (Domain 2)"/>
    <property type="match status" value="1"/>
</dbReference>
<dbReference type="InterPro" id="IPR036138">
    <property type="entry name" value="PBP_dimer_sf"/>
</dbReference>
<proteinExistence type="inferred from homology"/>
<dbReference type="InterPro" id="IPR001460">
    <property type="entry name" value="PCN-bd_Tpept"/>
</dbReference>
<reference evidence="9 10" key="1">
    <citation type="submission" date="2023-07" db="EMBL/GenBank/DDBJ databases">
        <title>Genomic Encyclopedia of Type Strains, Phase IV (KMG-IV): sequencing the most valuable type-strain genomes for metagenomic binning, comparative biology and taxonomic classification.</title>
        <authorList>
            <person name="Goeker M."/>
        </authorList>
    </citation>
    <scope>NUCLEOTIDE SEQUENCE [LARGE SCALE GENOMIC DNA]</scope>
    <source>
        <strain evidence="9 10">DSM 12751</strain>
    </source>
</reference>
<dbReference type="Pfam" id="PF00905">
    <property type="entry name" value="Transpeptidase"/>
    <property type="match status" value="1"/>
</dbReference>
<feature type="compositionally biased region" description="Acidic residues" evidence="7">
    <location>
        <begin position="701"/>
        <end position="740"/>
    </location>
</feature>
<evidence type="ECO:0000256" key="7">
    <source>
        <dbReference type="SAM" id="MobiDB-lite"/>
    </source>
</evidence>
<dbReference type="EC" id="3.4.16.4" evidence="4"/>
<dbReference type="Pfam" id="PF03793">
    <property type="entry name" value="PASTA"/>
    <property type="match status" value="1"/>
</dbReference>
<dbReference type="Gene3D" id="3.30.450.330">
    <property type="match status" value="1"/>
</dbReference>
<evidence type="ECO:0000259" key="8">
    <source>
        <dbReference type="PROSITE" id="PS51178"/>
    </source>
</evidence>
<evidence type="ECO:0000313" key="10">
    <source>
        <dbReference type="Proteomes" id="UP001235840"/>
    </source>
</evidence>
<dbReference type="Pfam" id="PF03717">
    <property type="entry name" value="PBP_dimer"/>
    <property type="match status" value="1"/>
</dbReference>
<dbReference type="InterPro" id="IPR005311">
    <property type="entry name" value="PBP_dimer"/>
</dbReference>
<dbReference type="Gene3D" id="3.30.70.2110">
    <property type="match status" value="1"/>
</dbReference>
<evidence type="ECO:0000256" key="4">
    <source>
        <dbReference type="ARBA" id="ARBA00012448"/>
    </source>
</evidence>
<evidence type="ECO:0000256" key="5">
    <source>
        <dbReference type="ARBA" id="ARBA00023136"/>
    </source>
</evidence>
<feature type="region of interest" description="Disordered" evidence="7">
    <location>
        <begin position="699"/>
        <end position="740"/>
    </location>
</feature>
<evidence type="ECO:0000256" key="2">
    <source>
        <dbReference type="ARBA" id="ARBA00004752"/>
    </source>
</evidence>
<keyword evidence="10" id="KW-1185">Reference proteome</keyword>
<comment type="subcellular location">
    <subcellularLocation>
        <location evidence="1">Membrane</location>
    </subcellularLocation>
</comment>
<dbReference type="SUPFAM" id="SSF54184">
    <property type="entry name" value="Penicillin-binding protein 2x (pbp-2x), c-terminal domain"/>
    <property type="match status" value="2"/>
</dbReference>
<evidence type="ECO:0000256" key="1">
    <source>
        <dbReference type="ARBA" id="ARBA00004370"/>
    </source>
</evidence>
<accession>A0ABT9VUD8</accession>
<comment type="caution">
    <text evidence="9">The sequence shown here is derived from an EMBL/GenBank/DDBJ whole genome shotgun (WGS) entry which is preliminary data.</text>
</comment>
<organism evidence="9 10">
    <name type="scientific">Caldalkalibacillus horti</name>
    <dbReference type="NCBI Taxonomy" id="77523"/>
    <lineage>
        <taxon>Bacteria</taxon>
        <taxon>Bacillati</taxon>
        <taxon>Bacillota</taxon>
        <taxon>Bacilli</taxon>
        <taxon>Bacillales</taxon>
        <taxon>Bacillaceae</taxon>
        <taxon>Caldalkalibacillus</taxon>
    </lineage>
</organism>
<comment type="pathway">
    <text evidence="2">Cell wall biogenesis; peptidoglycan biosynthesis.</text>
</comment>
<protein>
    <recommendedName>
        <fullName evidence="4">serine-type D-Ala-D-Ala carboxypeptidase</fullName>
        <ecNumber evidence="4">3.4.16.4</ecNumber>
    </recommendedName>
</protein>
<dbReference type="SUPFAM" id="SSF56601">
    <property type="entry name" value="beta-lactamase/transpeptidase-like"/>
    <property type="match status" value="1"/>
</dbReference>
<comment type="similarity">
    <text evidence="3">Belongs to the transpeptidase family.</text>
</comment>
<comment type="catalytic activity">
    <reaction evidence="6">
        <text>Preferential cleavage: (Ac)2-L-Lys-D-Ala-|-D-Ala. Also transpeptidation of peptidyl-alanyl moieties that are N-acyl substituents of D-alanine.</text>
        <dbReference type="EC" id="3.4.16.4"/>
    </reaction>
</comment>
<evidence type="ECO:0000313" key="9">
    <source>
        <dbReference type="EMBL" id="MDQ0164601.1"/>
    </source>
</evidence>